<dbReference type="HOGENOM" id="CLU_000445_11_5_7"/>
<dbReference type="PANTHER" id="PTHR45138">
    <property type="entry name" value="REGULATORY COMPONENTS OF SENSORY TRANSDUCTION SYSTEM"/>
    <property type="match status" value="1"/>
</dbReference>
<dbReference type="Gene3D" id="3.30.70.270">
    <property type="match status" value="1"/>
</dbReference>
<gene>
    <name evidence="4" type="ordered locus">HRM2_02430</name>
</gene>
<dbReference type="GO" id="GO:0043709">
    <property type="term" value="P:cell adhesion involved in single-species biofilm formation"/>
    <property type="evidence" value="ECO:0007669"/>
    <property type="project" value="TreeGrafter"/>
</dbReference>
<evidence type="ECO:0000259" key="3">
    <source>
        <dbReference type="PROSITE" id="PS50887"/>
    </source>
</evidence>
<dbReference type="InterPro" id="IPR050469">
    <property type="entry name" value="Diguanylate_Cyclase"/>
</dbReference>
<dbReference type="PANTHER" id="PTHR45138:SF9">
    <property type="entry name" value="DIGUANYLATE CYCLASE DGCM-RELATED"/>
    <property type="match status" value="1"/>
</dbReference>
<dbReference type="eggNOG" id="COG3706">
    <property type="taxonomic scope" value="Bacteria"/>
</dbReference>
<dbReference type="RefSeq" id="WP_012662614.1">
    <property type="nucleotide sequence ID" value="NC_012108.1"/>
</dbReference>
<keyword evidence="5" id="KW-1185">Reference proteome</keyword>
<dbReference type="NCBIfam" id="TIGR00254">
    <property type="entry name" value="GGDEF"/>
    <property type="match status" value="1"/>
</dbReference>
<dbReference type="SMART" id="SM00267">
    <property type="entry name" value="GGDEF"/>
    <property type="match status" value="1"/>
</dbReference>
<dbReference type="PROSITE" id="PS50887">
    <property type="entry name" value="GGDEF"/>
    <property type="match status" value="1"/>
</dbReference>
<proteinExistence type="predicted"/>
<dbReference type="SUPFAM" id="SSF55073">
    <property type="entry name" value="Nucleotide cyclase"/>
    <property type="match status" value="1"/>
</dbReference>
<dbReference type="CDD" id="cd01949">
    <property type="entry name" value="GGDEF"/>
    <property type="match status" value="1"/>
</dbReference>
<dbReference type="Proteomes" id="UP000000442">
    <property type="component" value="Chromosome"/>
</dbReference>
<dbReference type="Pfam" id="PF00990">
    <property type="entry name" value="GGDEF"/>
    <property type="match status" value="1"/>
</dbReference>
<name>C0QFG9_DESAH</name>
<dbReference type="InterPro" id="IPR043128">
    <property type="entry name" value="Rev_trsase/Diguanyl_cyclase"/>
</dbReference>
<comment type="catalytic activity">
    <reaction evidence="2">
        <text>2 GTP = 3',3'-c-di-GMP + 2 diphosphate</text>
        <dbReference type="Rhea" id="RHEA:24898"/>
        <dbReference type="ChEBI" id="CHEBI:33019"/>
        <dbReference type="ChEBI" id="CHEBI:37565"/>
        <dbReference type="ChEBI" id="CHEBI:58805"/>
        <dbReference type="EC" id="2.7.7.65"/>
    </reaction>
</comment>
<evidence type="ECO:0000256" key="2">
    <source>
        <dbReference type="ARBA" id="ARBA00034247"/>
    </source>
</evidence>
<reference evidence="4 5" key="1">
    <citation type="journal article" date="2009" name="Environ. Microbiol.">
        <title>Genome sequence of Desulfobacterium autotrophicum HRM2, a marine sulfate reducer oxidizing organic carbon completely to carbon dioxide.</title>
        <authorList>
            <person name="Strittmatter A.W."/>
            <person name="Liesegang H."/>
            <person name="Rabus R."/>
            <person name="Decker I."/>
            <person name="Amann J."/>
            <person name="Andres S."/>
            <person name="Henne A."/>
            <person name="Fricke W.F."/>
            <person name="Martinez-Arias R."/>
            <person name="Bartels D."/>
            <person name="Goesmann A."/>
            <person name="Krause L."/>
            <person name="Puehler A."/>
            <person name="Klenk H.P."/>
            <person name="Richter M."/>
            <person name="Schuler M."/>
            <person name="Gloeckner F.O."/>
            <person name="Meyerdierks A."/>
            <person name="Gottschalk G."/>
            <person name="Amann R."/>
        </authorList>
    </citation>
    <scope>NUCLEOTIDE SEQUENCE [LARGE SCALE GENOMIC DNA]</scope>
    <source>
        <strain evidence="5">ATCC 43914 / DSM 3382 / HRM2</strain>
    </source>
</reference>
<organism evidence="4 5">
    <name type="scientific">Desulforapulum autotrophicum (strain ATCC 43914 / DSM 3382 / VKM B-1955 / HRM2)</name>
    <name type="common">Desulfobacterium autotrophicum</name>
    <dbReference type="NCBI Taxonomy" id="177437"/>
    <lineage>
        <taxon>Bacteria</taxon>
        <taxon>Pseudomonadati</taxon>
        <taxon>Thermodesulfobacteriota</taxon>
        <taxon>Desulfobacteria</taxon>
        <taxon>Desulfobacterales</taxon>
        <taxon>Desulfobacteraceae</taxon>
        <taxon>Desulforapulum</taxon>
    </lineage>
</organism>
<dbReference type="KEGG" id="dat:HRM2_02430"/>
<feature type="domain" description="GGDEF" evidence="3">
    <location>
        <begin position="203"/>
        <end position="338"/>
    </location>
</feature>
<dbReference type="GO" id="GO:0005886">
    <property type="term" value="C:plasma membrane"/>
    <property type="evidence" value="ECO:0007669"/>
    <property type="project" value="TreeGrafter"/>
</dbReference>
<evidence type="ECO:0000313" key="5">
    <source>
        <dbReference type="Proteomes" id="UP000000442"/>
    </source>
</evidence>
<dbReference type="AlphaFoldDB" id="C0QFG9"/>
<sequence>MLYNEDKNQAGEYLRLSLGFIAKYNLPADPACYSVWYQYIAGKNPHLKAVLDYIIKNEKQITVNTIKKLYKDHILEKDRTITENLLQELRIVINGISRYAIDTTGDIAGNGKRLQALVRELEEDEDMDSLARTMDKIIQEAKALVQTGKSFQGRMASSSQELASLRKKLDVSKKDAETDALTGLLNRRGFESRLHPLLKDPQSCFCLIMIDIDHFKRVNDTYGHLVGDSILKALANLLKQQTKGKDCLARFGGEEFIILLPETRLEQAGAVAEDIRKKLAAQEWKQRKTGKPMGKITISLGVTQYRPNESEVTLIHRVDTALYTAKRNGRNRVVTEEMV</sequence>
<dbReference type="EMBL" id="CP001087">
    <property type="protein sequence ID" value="ACN13365.1"/>
    <property type="molecule type" value="Genomic_DNA"/>
</dbReference>
<dbReference type="InterPro" id="IPR000160">
    <property type="entry name" value="GGDEF_dom"/>
</dbReference>
<dbReference type="InterPro" id="IPR029787">
    <property type="entry name" value="Nucleotide_cyclase"/>
</dbReference>
<dbReference type="STRING" id="177437.HRM2_02430"/>
<accession>C0QFG9</accession>
<dbReference type="FunFam" id="3.30.70.270:FF:000001">
    <property type="entry name" value="Diguanylate cyclase domain protein"/>
    <property type="match status" value="1"/>
</dbReference>
<dbReference type="OrthoDB" id="9813903at2"/>
<protein>
    <recommendedName>
        <fullName evidence="1">diguanylate cyclase</fullName>
        <ecNumber evidence="1">2.7.7.65</ecNumber>
    </recommendedName>
</protein>
<dbReference type="GO" id="GO:0052621">
    <property type="term" value="F:diguanylate cyclase activity"/>
    <property type="evidence" value="ECO:0007669"/>
    <property type="project" value="UniProtKB-EC"/>
</dbReference>
<evidence type="ECO:0000313" key="4">
    <source>
        <dbReference type="EMBL" id="ACN13365.1"/>
    </source>
</evidence>
<dbReference type="EC" id="2.7.7.65" evidence="1"/>
<dbReference type="GO" id="GO:1902201">
    <property type="term" value="P:negative regulation of bacterial-type flagellum-dependent cell motility"/>
    <property type="evidence" value="ECO:0007669"/>
    <property type="project" value="TreeGrafter"/>
</dbReference>
<evidence type="ECO:0000256" key="1">
    <source>
        <dbReference type="ARBA" id="ARBA00012528"/>
    </source>
</evidence>